<feature type="compositionally biased region" description="Basic and acidic residues" evidence="1">
    <location>
        <begin position="1602"/>
        <end position="1611"/>
    </location>
</feature>
<feature type="compositionally biased region" description="Polar residues" evidence="1">
    <location>
        <begin position="905"/>
        <end position="926"/>
    </location>
</feature>
<dbReference type="OrthoDB" id="5241593at2759"/>
<feature type="compositionally biased region" description="Basic residues" evidence="1">
    <location>
        <begin position="614"/>
        <end position="627"/>
    </location>
</feature>
<evidence type="ECO:0000313" key="3">
    <source>
        <dbReference type="Proteomes" id="UP000241462"/>
    </source>
</evidence>
<feature type="compositionally biased region" description="Basic and acidic residues" evidence="1">
    <location>
        <begin position="1311"/>
        <end position="1320"/>
    </location>
</feature>
<dbReference type="PANTHER" id="PTHR48125:SF12">
    <property type="entry name" value="AT HOOK TRANSCRIPTION FACTOR FAMILY-RELATED"/>
    <property type="match status" value="1"/>
</dbReference>
<feature type="compositionally biased region" description="Basic residues" evidence="1">
    <location>
        <begin position="1298"/>
        <end position="1310"/>
    </location>
</feature>
<feature type="compositionally biased region" description="Acidic residues" evidence="1">
    <location>
        <begin position="69"/>
        <end position="87"/>
    </location>
</feature>
<feature type="compositionally biased region" description="Basic and acidic residues" evidence="1">
    <location>
        <begin position="1558"/>
        <end position="1570"/>
    </location>
</feature>
<feature type="region of interest" description="Disordered" evidence="1">
    <location>
        <begin position="1537"/>
        <end position="1792"/>
    </location>
</feature>
<evidence type="ECO:0000256" key="1">
    <source>
        <dbReference type="SAM" id="MobiDB-lite"/>
    </source>
</evidence>
<feature type="region of interest" description="Disordered" evidence="1">
    <location>
        <begin position="1216"/>
        <end position="1320"/>
    </location>
</feature>
<dbReference type="STRING" id="2025994.A0A2T3A762"/>
<feature type="compositionally biased region" description="Polar residues" evidence="1">
    <location>
        <begin position="790"/>
        <end position="805"/>
    </location>
</feature>
<feature type="compositionally biased region" description="Polar residues" evidence="1">
    <location>
        <begin position="1546"/>
        <end position="1555"/>
    </location>
</feature>
<feature type="region of interest" description="Disordered" evidence="1">
    <location>
        <begin position="274"/>
        <end position="308"/>
    </location>
</feature>
<dbReference type="InParanoid" id="A0A2T3A762"/>
<feature type="compositionally biased region" description="Low complexity" evidence="1">
    <location>
        <begin position="737"/>
        <end position="751"/>
    </location>
</feature>
<evidence type="ECO:0000313" key="2">
    <source>
        <dbReference type="EMBL" id="PSR84115.1"/>
    </source>
</evidence>
<feature type="compositionally biased region" description="Low complexity" evidence="1">
    <location>
        <begin position="403"/>
        <end position="426"/>
    </location>
</feature>
<feature type="compositionally biased region" description="Polar residues" evidence="1">
    <location>
        <begin position="362"/>
        <end position="373"/>
    </location>
</feature>
<feature type="compositionally biased region" description="Basic and acidic residues" evidence="1">
    <location>
        <begin position="51"/>
        <end position="63"/>
    </location>
</feature>
<feature type="compositionally biased region" description="Basic residues" evidence="1">
    <location>
        <begin position="1583"/>
        <end position="1593"/>
    </location>
</feature>
<feature type="region of interest" description="Disordered" evidence="1">
    <location>
        <begin position="403"/>
        <end position="437"/>
    </location>
</feature>
<feature type="region of interest" description="Disordered" evidence="1">
    <location>
        <begin position="701"/>
        <end position="926"/>
    </location>
</feature>
<proteinExistence type="predicted"/>
<feature type="region of interest" description="Disordered" evidence="1">
    <location>
        <begin position="321"/>
        <end position="373"/>
    </location>
</feature>
<feature type="compositionally biased region" description="Low complexity" evidence="1">
    <location>
        <begin position="589"/>
        <end position="613"/>
    </location>
</feature>
<feature type="compositionally biased region" description="Pro residues" evidence="1">
    <location>
        <begin position="278"/>
        <end position="305"/>
    </location>
</feature>
<feature type="region of interest" description="Disordered" evidence="1">
    <location>
        <begin position="561"/>
        <end position="633"/>
    </location>
</feature>
<feature type="compositionally biased region" description="Acidic residues" evidence="1">
    <location>
        <begin position="96"/>
        <end position="125"/>
    </location>
</feature>
<dbReference type="Proteomes" id="UP000241462">
    <property type="component" value="Unassembled WGS sequence"/>
</dbReference>
<keyword evidence="3" id="KW-1185">Reference proteome</keyword>
<feature type="compositionally biased region" description="Basic and acidic residues" evidence="1">
    <location>
        <begin position="1633"/>
        <end position="1644"/>
    </location>
</feature>
<feature type="compositionally biased region" description="Polar residues" evidence="1">
    <location>
        <begin position="1783"/>
        <end position="1792"/>
    </location>
</feature>
<feature type="compositionally biased region" description="Low complexity" evidence="1">
    <location>
        <begin position="806"/>
        <end position="824"/>
    </location>
</feature>
<sequence length="1792" mass="196309">MGSNLAKETVDRSHPRLTSSQTRRDDGLLSPGTSVRGSEKADGEEEEDDDCRFFRQQDGREDESVFVGDVEEQEKEVGFEPEGEPLEGEGTLGIEEQGDEGVVVDDDDDDESDSEDNQEEEEQENADQLFIDMMRPSTYPSTSTPPPPQVQHQRHQTQSQSQLGPLYTPQAPLQPQRTDHASKPRQPQPLSSPALPLPPPSSTAPAQVHDSMLPLISSPLTPFRPSHTPSRLLRTYSRKNRLPSSSMGAAHSGLRASQVQAQAKYVSESFAIATPASASPPPPPPPAQQSAVLPPPPPPPPPLNYPSPAIATMAVADPISISFSKPAPTPRAGHSSPESRRATTPSTMKKQTSTPKRPRAKQTPTPSSAKITRQTVPVTIHVLAAEDGFTLPHYKILPSAEDASSSSLSSSSDASDSNNNNSHNSNKIPIVRPHPKHTFTLNLHPTTPIHHIAGHAAQYMICTLKLPINDNGFEIRNKEGIAMWDEETIVEAFQLPEVQVEAEADVRLERSAEGVLRSRRGVEIDTDNKPMVYLVERSEVQGQGKEKIERLGRLSIELEEAERRRSRSRGRDSVCRTPSVSSSRRGSRAPSLSAAATAATPTIKTPASATSTKGKGRKKKEATKTPRKTPSQRALEIAENWRMYLPGATPKEAGHATRSGSQDVRISAVSLQTIAMAKEEPLLPSIEHELTQGGDVAGVEEAGAIQNAKSSAKQPAIEMNGESTAAVTPLAAPGGQSTSSKSRSPLLSTKKPSADAKSATPKPKPKRSLLAPSNSMPRRTPVWQAKDQRQSPPRTVTPSTIIGDSTTNATNAAAQQTQPPFTQQRQYKADPYDIEAALLEHESSPRRSIFMSSAVRRLGSHLNKRSSPASSPKTGSQSKPPTSDSPPRSVRQSPMPQPVFRHHPPSTTETTESQNKTVISSTPNARTPIQISRQPSVTSIASLLPSSPTDHVAAALAKGHTRRPRKTMSKPIIIEDSEAEDADDKIDNVLREARDRFSMPSQSQTLPQASLAEVSLPWSAPPLRVSKEEDPFWPVRIVGRRRSDVVVIPSPVSRTPAIQAEKNDLPRWEQVDKSNVFCNLIGGVALPAASLPTTNSKSALPPSQSLPPREAEMIEIDDNSSSDDSWSVEDRSIQVEPSMHAPQHSVSLGGSFHDRVTSPTMHPSRAEATPRKSFRDVTEVPESPDIDTGLILHDELPLDPLPPSSFLIESNERLMEAPRPEVEAPLSPPPPVTIQYLPKSDSPMHESDIRTPPSAQASKRRYLFDNDSSTSQERDHPRKKPKSEDVSSETQRQDETRRLKKERRANKKTRRELEKARQEEERKRFALEEAHRKAKDLERVVSSPLKATGLYCSFSDESELEDDGFINQESSTLKRRSTPRQLIKFENEDLVLEGGSEAPLLPTGSTMSENVPCELLDSQRANREFADQDLPAAPSCLMRAEAMEQESFSGQTEASVYQRRHFDEWAFLESTLGLGLHSPMETHNRIHFRIMHAGLQDMMGPVSTPALRAKVTHNVSKDKNSQFAALGLGLEKVAKPESGKVEVQDGGTQLSNISKSKAVYDKVPGTEKSSEQSSTPSSEHSKRERRKKKHKKNAPPSLPASKNDEAREQNQDHNGNTNCYLIPSLTPSPKDLTVQERKSSKRTIDPPPLRAIFANDEKSSPDTSLYSIRSAALSPKDSAVRRKKEQNKKRLDVSLSGAVANHGSQDEISQVDGQDADTSLHSVQSPAAPPKMQGAQRLSSAKRRSLHATRKQRARKTAGSKTYQKLWSELRKQSKKKSKERTSQGAADQTRG</sequence>
<dbReference type="EMBL" id="KZ678448">
    <property type="protein sequence ID" value="PSR84115.1"/>
    <property type="molecule type" value="Genomic_DNA"/>
</dbReference>
<feature type="compositionally biased region" description="Polar residues" evidence="1">
    <location>
        <begin position="1702"/>
        <end position="1725"/>
    </location>
</feature>
<protein>
    <submittedName>
        <fullName evidence="2">Uncharacterized protein</fullName>
    </submittedName>
</protein>
<feature type="compositionally biased region" description="Basic and acidic residues" evidence="1">
    <location>
        <begin position="1164"/>
        <end position="1178"/>
    </location>
</feature>
<feature type="compositionally biased region" description="Basic residues" evidence="1">
    <location>
        <begin position="1740"/>
        <end position="1758"/>
    </location>
</feature>
<feature type="compositionally biased region" description="Polar residues" evidence="1">
    <location>
        <begin position="865"/>
        <end position="894"/>
    </location>
</feature>
<feature type="region of interest" description="Disordered" evidence="1">
    <location>
        <begin position="1"/>
        <end position="254"/>
    </location>
</feature>
<organism evidence="2 3">
    <name type="scientific">Coniella lustricola</name>
    <dbReference type="NCBI Taxonomy" id="2025994"/>
    <lineage>
        <taxon>Eukaryota</taxon>
        <taxon>Fungi</taxon>
        <taxon>Dikarya</taxon>
        <taxon>Ascomycota</taxon>
        <taxon>Pezizomycotina</taxon>
        <taxon>Sordariomycetes</taxon>
        <taxon>Sordariomycetidae</taxon>
        <taxon>Diaporthales</taxon>
        <taxon>Schizoparmaceae</taxon>
        <taxon>Coniella</taxon>
    </lineage>
</organism>
<feature type="region of interest" description="Disordered" evidence="1">
    <location>
        <begin position="1137"/>
        <end position="1186"/>
    </location>
</feature>
<name>A0A2T3A762_9PEZI</name>
<dbReference type="PANTHER" id="PTHR48125">
    <property type="entry name" value="LP07818P1"/>
    <property type="match status" value="1"/>
</dbReference>
<gene>
    <name evidence="2" type="ORF">BD289DRAFT_266874</name>
</gene>
<feature type="compositionally biased region" description="Polar residues" evidence="1">
    <location>
        <begin position="342"/>
        <end position="355"/>
    </location>
</feature>
<reference evidence="2 3" key="1">
    <citation type="journal article" date="2018" name="Mycol. Prog.">
        <title>Coniella lustricola, a new species from submerged detritus.</title>
        <authorList>
            <person name="Raudabaugh D.B."/>
            <person name="Iturriaga T."/>
            <person name="Carver A."/>
            <person name="Mondo S."/>
            <person name="Pangilinan J."/>
            <person name="Lipzen A."/>
            <person name="He G."/>
            <person name="Amirebrahimi M."/>
            <person name="Grigoriev I.V."/>
            <person name="Miller A.N."/>
        </authorList>
    </citation>
    <scope>NUCLEOTIDE SEQUENCE [LARGE SCALE GENOMIC DNA]</scope>
    <source>
        <strain evidence="2 3">B22-T-1</strain>
    </source>
</reference>
<accession>A0A2T3A762</accession>